<dbReference type="InterPro" id="IPR052042">
    <property type="entry name" value="Tail_sheath_structural"/>
</dbReference>
<gene>
    <name evidence="1" type="ORF">JDN41_06850</name>
</gene>
<accession>A0A8I1GG57</accession>
<evidence type="ECO:0000313" key="2">
    <source>
        <dbReference type="Proteomes" id="UP000623250"/>
    </source>
</evidence>
<dbReference type="AlphaFoldDB" id="A0A8I1GG57"/>
<organism evidence="1 2">
    <name type="scientific">Rhodomicrobium udaipurense</name>
    <dbReference type="NCBI Taxonomy" id="1202716"/>
    <lineage>
        <taxon>Bacteria</taxon>
        <taxon>Pseudomonadati</taxon>
        <taxon>Pseudomonadota</taxon>
        <taxon>Alphaproteobacteria</taxon>
        <taxon>Hyphomicrobiales</taxon>
        <taxon>Hyphomicrobiaceae</taxon>
        <taxon>Rhodomicrobium</taxon>
    </lineage>
</organism>
<dbReference type="EMBL" id="JAEMUK010000012">
    <property type="protein sequence ID" value="MBJ7543271.1"/>
    <property type="molecule type" value="Genomic_DNA"/>
</dbReference>
<evidence type="ECO:0000313" key="1">
    <source>
        <dbReference type="EMBL" id="MBJ7543271.1"/>
    </source>
</evidence>
<protein>
    <submittedName>
        <fullName evidence="1">Phage tail protein</fullName>
    </submittedName>
</protein>
<proteinExistence type="predicted"/>
<reference evidence="1 2" key="1">
    <citation type="submission" date="2020-12" db="EMBL/GenBank/DDBJ databases">
        <title>Revised draft genomes of Rhodomicrobium vannielii ATCC 17100 and Rhodomicrobium udaipurense JA643.</title>
        <authorList>
            <person name="Conners E.M."/>
            <person name="Davenport E.J."/>
            <person name="Bose A."/>
        </authorList>
    </citation>
    <scope>NUCLEOTIDE SEQUENCE [LARGE SCALE GENOMIC DNA]</scope>
    <source>
        <strain evidence="1 2">JA643</strain>
    </source>
</reference>
<sequence length="420" mass="44746">MTAPSFGIINTRPEDEAVPVIGADFSKIGLVETSSDADAATFPLDTPVRFSSSDTAYLSKLGTGYLADAVKAINAQLSELQVAADITVVRVAEGVSEVPATKLEQTTTNIIGSAANQTGLYALKAAPEEVGATPRLIWAGRTAWQPDENSANPVVAALPEILNSLLGVAVVDAPESRTAALAWRETTQSNRIIPVGVAARVYEGSTVVTRPMAPRILGIGVRVDHEHEGKPFHPWANQAVNGIVGTSRNIAFSLTDGATEGQMLLEGDIGIVVRGESGVDTAIADGGFVYIGTESCAEGDLWAQFHQVRGSDYLTAKMMRLTRQYLGKLISADLVEAWINSIKFMLRDHKAANDILGYDVKFLPARNSVEEVRLGRLVVSPFIEPAPVFRRATHEVRRYAAAVDALVADIAARVNASGTV</sequence>
<dbReference type="Proteomes" id="UP000623250">
    <property type="component" value="Unassembled WGS sequence"/>
</dbReference>
<dbReference type="PANTHER" id="PTHR35861">
    <property type="match status" value="1"/>
</dbReference>
<name>A0A8I1GG57_9HYPH</name>
<keyword evidence="2" id="KW-1185">Reference proteome</keyword>
<comment type="caution">
    <text evidence="1">The sequence shown here is derived from an EMBL/GenBank/DDBJ whole genome shotgun (WGS) entry which is preliminary data.</text>
</comment>
<dbReference type="PANTHER" id="PTHR35861:SF1">
    <property type="entry name" value="PHAGE TAIL SHEATH PROTEIN"/>
    <property type="match status" value="1"/>
</dbReference>
<dbReference type="RefSeq" id="WP_037239298.1">
    <property type="nucleotide sequence ID" value="NZ_JAEMUK010000012.1"/>
</dbReference>